<evidence type="ECO:0000256" key="7">
    <source>
        <dbReference type="ARBA" id="ARBA00023136"/>
    </source>
</evidence>
<evidence type="ECO:0000256" key="5">
    <source>
        <dbReference type="ARBA" id="ARBA00022692"/>
    </source>
</evidence>
<evidence type="ECO:0000256" key="2">
    <source>
        <dbReference type="ARBA" id="ARBA00004241"/>
    </source>
</evidence>
<protein>
    <recommendedName>
        <fullName evidence="10">ComG operon protein 3</fullName>
    </recommendedName>
</protein>
<evidence type="ECO:0000256" key="9">
    <source>
        <dbReference type="ARBA" id="ARBA00043982"/>
    </source>
</evidence>
<comment type="caution">
    <text evidence="12">The sequence shown here is derived from an EMBL/GenBank/DDBJ whole genome shotgun (WGS) entry which is preliminary data.</text>
</comment>
<keyword evidence="10" id="KW-0813">Transport</keyword>
<accession>A0A0M0GPN9</accession>
<dbReference type="InterPro" id="IPR012902">
    <property type="entry name" value="N_methyl_site"/>
</dbReference>
<dbReference type="EMBL" id="LGUE01000001">
    <property type="protein sequence ID" value="KON91391.1"/>
    <property type="molecule type" value="Genomic_DNA"/>
</dbReference>
<keyword evidence="13" id="KW-1185">Reference proteome</keyword>
<dbReference type="NCBIfam" id="TIGR02532">
    <property type="entry name" value="IV_pilin_GFxxxE"/>
    <property type="match status" value="1"/>
</dbReference>
<dbReference type="InterPro" id="IPR045584">
    <property type="entry name" value="Pilin-like"/>
</dbReference>
<keyword evidence="5 10" id="KW-0812">Transmembrane</keyword>
<dbReference type="PROSITE" id="PS00409">
    <property type="entry name" value="PROKAR_NTER_METHYL"/>
    <property type="match status" value="1"/>
</dbReference>
<keyword evidence="4 11" id="KW-0488">Methylation</keyword>
<dbReference type="RefSeq" id="WP_053426594.1">
    <property type="nucleotide sequence ID" value="NZ_JBNKIO010000003.1"/>
</dbReference>
<keyword evidence="7 10" id="KW-0472">Membrane</keyword>
<gene>
    <name evidence="12" type="ORF">AF331_02385</name>
</gene>
<dbReference type="STRING" id="189381.GCA_900166615_03826"/>
<dbReference type="GO" id="GO:0015628">
    <property type="term" value="P:protein secretion by the type II secretion system"/>
    <property type="evidence" value="ECO:0007669"/>
    <property type="project" value="InterPro"/>
</dbReference>
<dbReference type="PIRSF" id="PIRSF029928">
    <property type="entry name" value="Late_competence_ComGC"/>
    <property type="match status" value="1"/>
</dbReference>
<dbReference type="SUPFAM" id="SSF54523">
    <property type="entry name" value="Pili subunits"/>
    <property type="match status" value="1"/>
</dbReference>
<dbReference type="GO" id="GO:0009986">
    <property type="term" value="C:cell surface"/>
    <property type="evidence" value="ECO:0007669"/>
    <property type="project" value="UniProtKB-SubCell"/>
</dbReference>
<dbReference type="Gene3D" id="3.30.700.10">
    <property type="entry name" value="Glycoprotein, Type 4 Pilin"/>
    <property type="match status" value="1"/>
</dbReference>
<evidence type="ECO:0000256" key="11">
    <source>
        <dbReference type="PIRSR" id="PIRSR029928-50"/>
    </source>
</evidence>
<comment type="subcellular location">
    <subcellularLocation>
        <location evidence="1">Cell membrane</location>
        <topology evidence="1">Single-pass membrane protein</topology>
    </subcellularLocation>
    <subcellularLocation>
        <location evidence="2">Cell surface</location>
    </subcellularLocation>
</comment>
<dbReference type="PRINTS" id="PR00813">
    <property type="entry name" value="BCTERIALGSPG"/>
</dbReference>
<comment type="subunit">
    <text evidence="10">Homodimer.</text>
</comment>
<dbReference type="Proteomes" id="UP000037405">
    <property type="component" value="Unassembled WGS sequence"/>
</dbReference>
<comment type="function">
    <text evidence="10">Required for transformation and DNA binding.</text>
</comment>
<dbReference type="GO" id="GO:0030420">
    <property type="term" value="P:establishment of competence for transformation"/>
    <property type="evidence" value="ECO:0007669"/>
    <property type="project" value="UniProtKB-UniRule"/>
</dbReference>
<feature type="chain" id="PRO_5035516569" description="ComG operon protein 3" evidence="11">
    <location>
        <begin position="19"/>
        <end position="114"/>
    </location>
</feature>
<dbReference type="InterPro" id="IPR016940">
    <property type="entry name" value="ComGC"/>
</dbReference>
<dbReference type="InterPro" id="IPR000983">
    <property type="entry name" value="Bac_GSPG_pilin"/>
</dbReference>
<evidence type="ECO:0000256" key="8">
    <source>
        <dbReference type="ARBA" id="ARBA00023287"/>
    </source>
</evidence>
<evidence type="ECO:0000256" key="4">
    <source>
        <dbReference type="ARBA" id="ARBA00022481"/>
    </source>
</evidence>
<name>A0A0M0GPN9_9BACI</name>
<keyword evidence="8 10" id="KW-0178">Competence</keyword>
<sequence>MSSERGINVKHLLEDERGFTLIEMMIVLLVISVLLFIAIPNVTKQSGSINAKGCEAFVNMVEGQVEAYKMDGNTGQVTIQNLVTEGYLKDEYKACPDGRAITISQNGDVEVSDS</sequence>
<evidence type="ECO:0000256" key="1">
    <source>
        <dbReference type="ARBA" id="ARBA00004162"/>
    </source>
</evidence>
<dbReference type="GO" id="GO:0015627">
    <property type="term" value="C:type II protein secretion system complex"/>
    <property type="evidence" value="ECO:0007669"/>
    <property type="project" value="InterPro"/>
</dbReference>
<evidence type="ECO:0000256" key="6">
    <source>
        <dbReference type="ARBA" id="ARBA00022989"/>
    </source>
</evidence>
<evidence type="ECO:0000313" key="13">
    <source>
        <dbReference type="Proteomes" id="UP000037405"/>
    </source>
</evidence>
<proteinExistence type="inferred from homology"/>
<feature type="propeptide" id="PRO_5035516570" evidence="11">
    <location>
        <begin position="1"/>
        <end position="18"/>
    </location>
</feature>
<keyword evidence="6 10" id="KW-1133">Transmembrane helix</keyword>
<dbReference type="NCBIfam" id="NF040999">
    <property type="entry name" value="pilin_ComGC"/>
    <property type="match status" value="1"/>
</dbReference>
<feature type="transmembrane region" description="Helical" evidence="10">
    <location>
        <begin position="21"/>
        <end position="39"/>
    </location>
</feature>
<feature type="modified residue" description="N-methylphenylalanine" evidence="11">
    <location>
        <position position="19"/>
    </location>
</feature>
<keyword evidence="3 10" id="KW-1003">Cell membrane</keyword>
<evidence type="ECO:0000313" key="12">
    <source>
        <dbReference type="EMBL" id="KON91391.1"/>
    </source>
</evidence>
<dbReference type="OrthoDB" id="1798043at2"/>
<organism evidence="12 13">
    <name type="scientific">Rossellomorea marisflavi</name>
    <dbReference type="NCBI Taxonomy" id="189381"/>
    <lineage>
        <taxon>Bacteria</taxon>
        <taxon>Bacillati</taxon>
        <taxon>Bacillota</taxon>
        <taxon>Bacilli</taxon>
        <taxon>Bacillales</taxon>
        <taxon>Bacillaceae</taxon>
        <taxon>Rossellomorea</taxon>
    </lineage>
</organism>
<evidence type="ECO:0000256" key="3">
    <source>
        <dbReference type="ARBA" id="ARBA00022475"/>
    </source>
</evidence>
<dbReference type="PATRIC" id="fig|189381.12.peg.565"/>
<comment type="similarity">
    <text evidence="9 10">Belongs to the ComGC family.</text>
</comment>
<dbReference type="GO" id="GO:0005886">
    <property type="term" value="C:plasma membrane"/>
    <property type="evidence" value="ECO:0007669"/>
    <property type="project" value="UniProtKB-SubCell"/>
</dbReference>
<dbReference type="AlphaFoldDB" id="A0A0M0GPN9"/>
<evidence type="ECO:0000256" key="10">
    <source>
        <dbReference type="PIRNR" id="PIRNR029928"/>
    </source>
</evidence>
<dbReference type="Pfam" id="PF07963">
    <property type="entry name" value="N_methyl"/>
    <property type="match status" value="1"/>
</dbReference>
<reference evidence="13" key="1">
    <citation type="submission" date="2015-07" db="EMBL/GenBank/DDBJ databases">
        <title>Fjat-14235 jcm11544.</title>
        <authorList>
            <person name="Liu B."/>
            <person name="Wang J."/>
            <person name="Zhu Y."/>
            <person name="Liu G."/>
            <person name="Chen Q."/>
            <person name="Chen Z."/>
            <person name="Lan J."/>
            <person name="Che J."/>
            <person name="Ge C."/>
            <person name="Shi H."/>
            <person name="Pan Z."/>
            <person name="Liu X."/>
        </authorList>
    </citation>
    <scope>NUCLEOTIDE SEQUENCE [LARGE SCALE GENOMIC DNA]</scope>
    <source>
        <strain evidence="13">JCM 11544</strain>
    </source>
</reference>